<proteinExistence type="predicted"/>
<reference evidence="1 2" key="1">
    <citation type="submission" date="2020-07" db="EMBL/GenBank/DDBJ databases">
        <title>Complete genome sequence of Rhizobium leguminosarum bacteriophage vB_RlegM_AF3.</title>
        <authorList>
            <person name="Gunathilake D."/>
            <person name="Mackenzie K.D."/>
            <person name="Yost C.K."/>
            <person name="Hynes M.F."/>
        </authorList>
    </citation>
    <scope>NUCLEOTIDE SEQUENCE [LARGE SCALE GENOMIC DNA]</scope>
</reference>
<protein>
    <submittedName>
        <fullName evidence="1">Uncharacterized protein</fullName>
    </submittedName>
</protein>
<dbReference type="EMBL" id="MT778837">
    <property type="protein sequence ID" value="QNH71572.1"/>
    <property type="molecule type" value="Genomic_DNA"/>
</dbReference>
<keyword evidence="2" id="KW-1185">Reference proteome</keyword>
<sequence length="74" mass="8633">MKVRVNSNWHLYGYTSLIVDQTVEVIEDNGNEVDIEFEDYRGETSIWTVPEIILDMREYRMTQETGGDNSDSDI</sequence>
<evidence type="ECO:0000313" key="1">
    <source>
        <dbReference type="EMBL" id="QNH71572.1"/>
    </source>
</evidence>
<gene>
    <name evidence="1" type="ORF">AF3_175</name>
</gene>
<dbReference type="Proteomes" id="UP000515855">
    <property type="component" value="Segment"/>
</dbReference>
<name>A0A7G7WWH8_9CAUD</name>
<evidence type="ECO:0000313" key="2">
    <source>
        <dbReference type="Proteomes" id="UP000515855"/>
    </source>
</evidence>
<organism evidence="1 2">
    <name type="scientific">Rhizobium phage AF3</name>
    <dbReference type="NCBI Taxonomy" id="2763529"/>
    <lineage>
        <taxon>Viruses</taxon>
        <taxon>Duplodnaviria</taxon>
        <taxon>Heunggongvirae</taxon>
        <taxon>Uroviricota</taxon>
        <taxon>Caudoviricetes</taxon>
        <taxon>Pootjesviridae</taxon>
        <taxon>Innesvirus</taxon>
        <taxon>Innesvirus AF3</taxon>
    </lineage>
</organism>
<accession>A0A7G7WWH8</accession>